<dbReference type="Proteomes" id="UP000274346">
    <property type="component" value="Chromosome"/>
</dbReference>
<name>A0A3P8M212_RAOTE</name>
<dbReference type="AlphaFoldDB" id="A0A3P8M212"/>
<evidence type="ECO:0000313" key="1">
    <source>
        <dbReference type="EMBL" id="VDR28540.1"/>
    </source>
</evidence>
<sequence length="100" mass="11015">MPGGAILQHPACPLDNRLSHHPSAAADTPLLSRRRQSCASHLHYQFALNFRQRAHDVKEKTTGGQALAYEGNGFNLGNGYTNIPAREGIADILINNFFFK</sequence>
<dbReference type="KEGG" id="rtg:NCTC13098_04924"/>
<organism evidence="1 2">
    <name type="scientific">Raoultella terrigena</name>
    <name type="common">Klebsiella terrigena</name>
    <dbReference type="NCBI Taxonomy" id="577"/>
    <lineage>
        <taxon>Bacteria</taxon>
        <taxon>Pseudomonadati</taxon>
        <taxon>Pseudomonadota</taxon>
        <taxon>Gammaproteobacteria</taxon>
        <taxon>Enterobacterales</taxon>
        <taxon>Enterobacteriaceae</taxon>
        <taxon>Klebsiella/Raoultella group</taxon>
        <taxon>Raoultella</taxon>
    </lineage>
</organism>
<proteinExistence type="predicted"/>
<accession>A0A3P8M212</accession>
<reference evidence="1 2" key="1">
    <citation type="submission" date="2018-12" db="EMBL/GenBank/DDBJ databases">
        <authorList>
            <consortium name="Pathogen Informatics"/>
        </authorList>
    </citation>
    <scope>NUCLEOTIDE SEQUENCE [LARGE SCALE GENOMIC DNA]</scope>
    <source>
        <strain evidence="1 2">NCTC13098</strain>
    </source>
</reference>
<evidence type="ECO:0000313" key="2">
    <source>
        <dbReference type="Proteomes" id="UP000274346"/>
    </source>
</evidence>
<dbReference type="EMBL" id="LR131271">
    <property type="protein sequence ID" value="VDR28540.1"/>
    <property type="molecule type" value="Genomic_DNA"/>
</dbReference>
<protein>
    <submittedName>
        <fullName evidence="1">Uncharacterized protein</fullName>
    </submittedName>
</protein>
<gene>
    <name evidence="1" type="ORF">NCTC13098_04924</name>
</gene>